<dbReference type="GO" id="GO:0030266">
    <property type="term" value="F:quinate 3-dehydrogenase (NAD+) activity"/>
    <property type="evidence" value="ECO:0007669"/>
    <property type="project" value="UniProtKB-EC"/>
</dbReference>
<evidence type="ECO:0000256" key="3">
    <source>
        <dbReference type="ARBA" id="ARBA00022857"/>
    </source>
</evidence>
<dbReference type="EMBL" id="CP000922">
    <property type="protein sequence ID" value="ACJ33191.1"/>
    <property type="molecule type" value="Genomic_DNA"/>
</dbReference>
<feature type="binding site" evidence="10">
    <location>
        <begin position="150"/>
        <end position="154"/>
    </location>
    <ligand>
        <name>NADP(+)</name>
        <dbReference type="ChEBI" id="CHEBI:58349"/>
    </ligand>
</feature>
<evidence type="ECO:0000256" key="1">
    <source>
        <dbReference type="ARBA" id="ARBA00004871"/>
    </source>
</evidence>
<evidence type="ECO:0000256" key="9">
    <source>
        <dbReference type="ARBA" id="ARBA00060613"/>
    </source>
</evidence>
<dbReference type="SUPFAM" id="SSF51735">
    <property type="entry name" value="NAD(P)-binding Rossmann-fold domains"/>
    <property type="match status" value="1"/>
</dbReference>
<evidence type="ECO:0000259" key="11">
    <source>
        <dbReference type="Pfam" id="PF01488"/>
    </source>
</evidence>
<dbReference type="KEGG" id="afl:Aflv_0813"/>
<comment type="subunit">
    <text evidence="10">Homodimer.</text>
</comment>
<feature type="domain" description="Quinate/shikimate 5-dehydrogenase/glutamyl-tRNA reductase" evidence="11">
    <location>
        <begin position="138"/>
        <end position="212"/>
    </location>
</feature>
<dbReference type="Gene3D" id="3.40.50.10860">
    <property type="entry name" value="Leucine Dehydrogenase, chain A, domain 1"/>
    <property type="match status" value="1"/>
</dbReference>
<dbReference type="NCBIfam" id="NF001319">
    <property type="entry name" value="PRK00258.3-3"/>
    <property type="match status" value="1"/>
</dbReference>
<dbReference type="Pfam" id="PF08501">
    <property type="entry name" value="Shikimate_dh_N"/>
    <property type="match status" value="1"/>
</dbReference>
<evidence type="ECO:0000256" key="7">
    <source>
        <dbReference type="ARBA" id="ARBA00051639"/>
    </source>
</evidence>
<dbReference type="EC" id="1.1.1.25" evidence="10"/>
<feature type="binding site" evidence="10">
    <location>
        <position position="125"/>
    </location>
    <ligand>
        <name>shikimate</name>
        <dbReference type="ChEBI" id="CHEBI:36208"/>
    </ligand>
</feature>
<dbReference type="InterPro" id="IPR006151">
    <property type="entry name" value="Shikm_DH/Glu-tRNA_Rdtase"/>
</dbReference>
<evidence type="ECO:0000256" key="8">
    <source>
        <dbReference type="ARBA" id="ARBA00052329"/>
    </source>
</evidence>
<feature type="binding site" evidence="10">
    <location>
        <position position="240"/>
    </location>
    <ligand>
        <name>shikimate</name>
        <dbReference type="ChEBI" id="CHEBI:36208"/>
    </ligand>
</feature>
<dbReference type="NCBIfam" id="TIGR00507">
    <property type="entry name" value="aroE"/>
    <property type="match status" value="1"/>
</dbReference>
<dbReference type="Gene3D" id="3.40.50.720">
    <property type="entry name" value="NAD(P)-binding Rossmann-like Domain"/>
    <property type="match status" value="1"/>
</dbReference>
<comment type="pathway">
    <text evidence="9">Aromatic compound metabolism; 3,4-dihydroxybenzoate biosynthesis; 3-dehydroquinate from D-quinate (NAD(+) route).</text>
</comment>
<comment type="function">
    <text evidence="10">Involved in the biosynthesis of the chorismate, which leads to the biosynthesis of aromatic amino acids. Catalyzes the reversible NADPH linked reduction of 3-dehydroshikimate (DHSA) to yield shikimate (SA).</text>
</comment>
<dbReference type="GO" id="GO:0008652">
    <property type="term" value="P:amino acid biosynthetic process"/>
    <property type="evidence" value="ECO:0007669"/>
    <property type="project" value="UniProtKB-KW"/>
</dbReference>
<name>B7GKA6_ANOFW</name>
<dbReference type="AlphaFoldDB" id="B7GKA6"/>
<feature type="binding site" evidence="10">
    <location>
        <position position="268"/>
    </location>
    <ligand>
        <name>shikimate</name>
        <dbReference type="ChEBI" id="CHEBI:36208"/>
    </ligand>
</feature>
<protein>
    <recommendedName>
        <fullName evidence="10">Shikimate dehydrogenase (NADP(+))</fullName>
        <shortName evidence="10">SDH</shortName>
        <ecNumber evidence="10">1.1.1.25</ecNumber>
    </recommendedName>
</protein>
<dbReference type="NCBIfam" id="NF001310">
    <property type="entry name" value="PRK00258.1-2"/>
    <property type="match status" value="1"/>
</dbReference>
<evidence type="ECO:0000313" key="15">
    <source>
        <dbReference type="Proteomes" id="UP000000742"/>
    </source>
</evidence>
<evidence type="ECO:0000313" key="14">
    <source>
        <dbReference type="EMBL" id="ACJ33191.1"/>
    </source>
</evidence>
<dbReference type="GO" id="GO:0050661">
    <property type="term" value="F:NADP binding"/>
    <property type="evidence" value="ECO:0007669"/>
    <property type="project" value="InterPro"/>
</dbReference>
<dbReference type="InterPro" id="IPR022893">
    <property type="entry name" value="Shikimate_DH_fam"/>
</dbReference>
<comment type="catalytic activity">
    <reaction evidence="6 10">
        <text>shikimate + NADP(+) = 3-dehydroshikimate + NADPH + H(+)</text>
        <dbReference type="Rhea" id="RHEA:17737"/>
        <dbReference type="ChEBI" id="CHEBI:15378"/>
        <dbReference type="ChEBI" id="CHEBI:16630"/>
        <dbReference type="ChEBI" id="CHEBI:36208"/>
        <dbReference type="ChEBI" id="CHEBI:57783"/>
        <dbReference type="ChEBI" id="CHEBI:58349"/>
        <dbReference type="EC" id="1.1.1.25"/>
    </reaction>
</comment>
<accession>B7GKA6</accession>
<feature type="binding site" evidence="10">
    <location>
        <position position="101"/>
    </location>
    <ligand>
        <name>NADP(+)</name>
        <dbReference type="ChEBI" id="CHEBI:58349"/>
    </ligand>
</feature>
<dbReference type="GO" id="GO:0005829">
    <property type="term" value="C:cytosol"/>
    <property type="evidence" value="ECO:0007669"/>
    <property type="project" value="TreeGrafter"/>
</dbReference>
<dbReference type="Proteomes" id="UP000000742">
    <property type="component" value="Chromosome"/>
</dbReference>
<evidence type="ECO:0000259" key="12">
    <source>
        <dbReference type="Pfam" id="PF08501"/>
    </source>
</evidence>
<evidence type="ECO:0000256" key="10">
    <source>
        <dbReference type="HAMAP-Rule" id="MF_00222"/>
    </source>
</evidence>
<dbReference type="GO" id="GO:0009073">
    <property type="term" value="P:aromatic amino acid family biosynthetic process"/>
    <property type="evidence" value="ECO:0007669"/>
    <property type="project" value="UniProtKB-KW"/>
</dbReference>
<feature type="binding site" evidence="10">
    <location>
        <position position="261"/>
    </location>
    <ligand>
        <name>NADP(+)</name>
        <dbReference type="ChEBI" id="CHEBI:58349"/>
    </ligand>
</feature>
<dbReference type="FunFam" id="3.40.50.10860:FF:000004">
    <property type="entry name" value="Quinate/shikimate dehydrogenase"/>
    <property type="match status" value="1"/>
</dbReference>
<keyword evidence="2 10" id="KW-0028">Amino-acid biosynthesis</keyword>
<dbReference type="eggNOG" id="COG0169">
    <property type="taxonomic scope" value="Bacteria"/>
</dbReference>
<dbReference type="InterPro" id="IPR036291">
    <property type="entry name" value="NAD(P)-bd_dom_sf"/>
</dbReference>
<comment type="similarity">
    <text evidence="10">Belongs to the shikimate dehydrogenase family.</text>
</comment>
<dbReference type="Pfam" id="PF01488">
    <property type="entry name" value="Shikimate_DH"/>
    <property type="match status" value="1"/>
</dbReference>
<dbReference type="InterPro" id="IPR011342">
    <property type="entry name" value="Shikimate_DH"/>
</dbReference>
<feature type="binding site" evidence="10">
    <location>
        <begin position="174"/>
        <end position="179"/>
    </location>
    <ligand>
        <name>NADP(+)</name>
        <dbReference type="ChEBI" id="CHEBI:58349"/>
    </ligand>
</feature>
<dbReference type="InterPro" id="IPR013708">
    <property type="entry name" value="Shikimate_DH-bd_N"/>
</dbReference>
<sequence>MRMCQKVSVSCCGNRSFNVKGERVLKLFALIGCPVHHSLSPLMHNDAFQSLHIDAHYHAFHVEPHMLKEAVEGLKALQCAGFNVTIPHKTAVMEYMDELDETAKQMGAVNTVVNENGKWVGYNTDGEGFVRALCEQMNIELSGARILIIGAGGAARGIYFTLLKHEAATIDVCNRTPEKAETFIQKERSAVYSLEQAEERLGAYDIIINTTSVGMYPHVDTMPISLQTLKSGTIVSDIIYNPLMTKFLQEAKEKGARVQNGVGMFVYQGALAFEKWTGIFPNTKRMEQLVIQQLGGKTC</sequence>
<dbReference type="UniPathway" id="UPA00053">
    <property type="reaction ID" value="UER00087"/>
</dbReference>
<proteinExistence type="inferred from homology"/>
<dbReference type="GO" id="GO:0004764">
    <property type="term" value="F:shikimate 3-dehydrogenase (NADP+) activity"/>
    <property type="evidence" value="ECO:0007669"/>
    <property type="project" value="UniProtKB-UniRule"/>
</dbReference>
<dbReference type="GO" id="GO:0009423">
    <property type="term" value="P:chorismate biosynthetic process"/>
    <property type="evidence" value="ECO:0007669"/>
    <property type="project" value="UniProtKB-UniRule"/>
</dbReference>
<feature type="binding site" evidence="10">
    <location>
        <position position="85"/>
    </location>
    <ligand>
        <name>shikimate</name>
        <dbReference type="ChEBI" id="CHEBI:36208"/>
    </ligand>
</feature>
<evidence type="ECO:0000259" key="13">
    <source>
        <dbReference type="Pfam" id="PF18317"/>
    </source>
</evidence>
<comment type="catalytic activity">
    <reaction evidence="8">
        <text>shikimate + NAD(+) = 3-dehydroshikimate + NADH + H(+)</text>
        <dbReference type="Rhea" id="RHEA:17741"/>
        <dbReference type="ChEBI" id="CHEBI:15378"/>
        <dbReference type="ChEBI" id="CHEBI:16630"/>
        <dbReference type="ChEBI" id="CHEBI:36208"/>
        <dbReference type="ChEBI" id="CHEBI:57540"/>
        <dbReference type="ChEBI" id="CHEBI:57945"/>
    </reaction>
</comment>
<evidence type="ECO:0000256" key="2">
    <source>
        <dbReference type="ARBA" id="ARBA00022605"/>
    </source>
</evidence>
<feature type="domain" description="SDH C-terminal" evidence="13">
    <location>
        <begin position="261"/>
        <end position="290"/>
    </location>
</feature>
<feature type="binding site" evidence="10">
    <location>
        <position position="238"/>
    </location>
    <ligand>
        <name>NADP(+)</name>
        <dbReference type="ChEBI" id="CHEBI:58349"/>
    </ligand>
</feature>
<reference evidence="14 15" key="1">
    <citation type="journal article" date="2008" name="Genome Biol.">
        <title>Encapsulated in silica: genome, proteome and physiology of the thermophilic bacterium Anoxybacillus flavithermus WK1.</title>
        <authorList>
            <person name="Saw J.H."/>
            <person name="Mountain B.W."/>
            <person name="Feng L."/>
            <person name="Omelchenko M.V."/>
            <person name="Hou S."/>
            <person name="Saito J.A."/>
            <person name="Stott M.B."/>
            <person name="Li D."/>
            <person name="Zhao G."/>
            <person name="Wu J."/>
            <person name="Galperin M.Y."/>
            <person name="Koonin E.V."/>
            <person name="Makarova K.S."/>
            <person name="Wolf Y.I."/>
            <person name="Rigden D.J."/>
            <person name="Dunfield P.F."/>
            <person name="Wang L."/>
            <person name="Alam M."/>
        </authorList>
    </citation>
    <scope>NUCLEOTIDE SEQUENCE [LARGE SCALE GENOMIC DNA]</scope>
    <source>
        <strain evidence="15">DSM 21510 / WK1</strain>
    </source>
</reference>
<feature type="active site" description="Proton acceptor" evidence="10">
    <location>
        <position position="89"/>
    </location>
</feature>
<dbReference type="InterPro" id="IPR046346">
    <property type="entry name" value="Aminoacid_DH-like_N_sf"/>
</dbReference>
<dbReference type="NCBIfam" id="NF001314">
    <property type="entry name" value="PRK00258.2-2"/>
    <property type="match status" value="1"/>
</dbReference>
<dbReference type="HOGENOM" id="CLU_044063_4_1_9"/>
<keyword evidence="5 10" id="KW-0057">Aromatic amino acid biosynthesis</keyword>
<comment type="pathway">
    <text evidence="1 10">Metabolic intermediate biosynthesis; chorismate biosynthesis; chorismate from D-erythrose 4-phosphate and phosphoenolpyruvate: step 4/7.</text>
</comment>
<dbReference type="GO" id="GO:0052734">
    <property type="term" value="F:shikimate 3-dehydrogenase (NAD+) activity"/>
    <property type="evidence" value="ECO:0007669"/>
    <property type="project" value="RHEA"/>
</dbReference>
<comment type="catalytic activity">
    <reaction evidence="7">
        <text>L-quinate + NAD(+) = 3-dehydroquinate + NADH + H(+)</text>
        <dbReference type="Rhea" id="RHEA:22364"/>
        <dbReference type="ChEBI" id="CHEBI:15378"/>
        <dbReference type="ChEBI" id="CHEBI:29751"/>
        <dbReference type="ChEBI" id="CHEBI:32364"/>
        <dbReference type="ChEBI" id="CHEBI:57540"/>
        <dbReference type="ChEBI" id="CHEBI:57945"/>
        <dbReference type="EC" id="1.1.1.24"/>
    </reaction>
</comment>
<organism evidence="14 15">
    <name type="scientific">Anoxybacillus flavithermus (strain DSM 21510 / WK1)</name>
    <dbReference type="NCBI Taxonomy" id="491915"/>
    <lineage>
        <taxon>Bacteria</taxon>
        <taxon>Bacillati</taxon>
        <taxon>Bacillota</taxon>
        <taxon>Bacilli</taxon>
        <taxon>Bacillales</taxon>
        <taxon>Anoxybacillaceae</taxon>
        <taxon>Anoxybacillus</taxon>
    </lineage>
</organism>
<dbReference type="PANTHER" id="PTHR21089:SF1">
    <property type="entry name" value="BIFUNCTIONAL 3-DEHYDROQUINATE DEHYDRATASE_SHIKIMATE DEHYDROGENASE, CHLOROPLASTIC"/>
    <property type="match status" value="1"/>
</dbReference>
<dbReference type="STRING" id="491915.Aflv_0813"/>
<keyword evidence="3 10" id="KW-0521">NADP</keyword>
<evidence type="ECO:0000256" key="4">
    <source>
        <dbReference type="ARBA" id="ARBA00023002"/>
    </source>
</evidence>
<feature type="binding site" evidence="10">
    <location>
        <begin position="38"/>
        <end position="40"/>
    </location>
    <ligand>
        <name>shikimate</name>
        <dbReference type="ChEBI" id="CHEBI:36208"/>
    </ligand>
</feature>
<evidence type="ECO:0000256" key="5">
    <source>
        <dbReference type="ARBA" id="ARBA00023141"/>
    </source>
</evidence>
<evidence type="ECO:0000256" key="6">
    <source>
        <dbReference type="ARBA" id="ARBA00049442"/>
    </source>
</evidence>
<dbReference type="InterPro" id="IPR041121">
    <property type="entry name" value="SDH_C"/>
</dbReference>
<dbReference type="CDD" id="cd01065">
    <property type="entry name" value="NAD_bind_Shikimate_DH"/>
    <property type="match status" value="1"/>
</dbReference>
<keyword evidence="4 10" id="KW-0560">Oxidoreductase</keyword>
<feature type="binding site" evidence="10">
    <location>
        <position position="110"/>
    </location>
    <ligand>
        <name>shikimate</name>
        <dbReference type="ChEBI" id="CHEBI:36208"/>
    </ligand>
</feature>
<dbReference type="Pfam" id="PF18317">
    <property type="entry name" value="SDH_C"/>
    <property type="match status" value="1"/>
</dbReference>
<feature type="domain" description="Shikimate dehydrogenase substrate binding N-terminal" evidence="12">
    <location>
        <begin position="30"/>
        <end position="112"/>
    </location>
</feature>
<dbReference type="FunFam" id="3.40.50.720:FF:000086">
    <property type="entry name" value="Quinate/shikimate dehydrogenase"/>
    <property type="match status" value="1"/>
</dbReference>
<dbReference type="GO" id="GO:0019632">
    <property type="term" value="P:shikimate metabolic process"/>
    <property type="evidence" value="ECO:0007669"/>
    <property type="project" value="InterPro"/>
</dbReference>
<dbReference type="SUPFAM" id="SSF53223">
    <property type="entry name" value="Aminoacid dehydrogenase-like, N-terminal domain"/>
    <property type="match status" value="1"/>
</dbReference>
<gene>
    <name evidence="14" type="primary">aroD</name>
    <name evidence="10" type="synonym">aroE</name>
    <name evidence="14" type="ordered locus">Aflv_0813</name>
</gene>
<dbReference type="PANTHER" id="PTHR21089">
    <property type="entry name" value="SHIKIMATE DEHYDROGENASE"/>
    <property type="match status" value="1"/>
</dbReference>
<dbReference type="HAMAP" id="MF_00222">
    <property type="entry name" value="Shikimate_DH_AroE"/>
    <property type="match status" value="1"/>
</dbReference>